<name>A0A517NKB9_9BACT</name>
<organism evidence="2 3">
    <name type="scientific">Rubripirellula lacrimiformis</name>
    <dbReference type="NCBI Taxonomy" id="1930273"/>
    <lineage>
        <taxon>Bacteria</taxon>
        <taxon>Pseudomonadati</taxon>
        <taxon>Planctomycetota</taxon>
        <taxon>Planctomycetia</taxon>
        <taxon>Pirellulales</taxon>
        <taxon>Pirellulaceae</taxon>
        <taxon>Rubripirellula</taxon>
    </lineage>
</organism>
<dbReference type="AlphaFoldDB" id="A0A517NKB9"/>
<dbReference type="Proteomes" id="UP000318538">
    <property type="component" value="Chromosome"/>
</dbReference>
<sequence>MTMHLLVNSFRQSPSRKPVNAAVRMRSLWAVHFAAIIGVAMVVMLDLRFESILNSGLSVQRIVKDAGWWRAGVWFGLAALAVGSLGMLCVRMFLRKQGAASGAIIHLLGITAAVALWCSLALNHSALAWQGKRMRISMRVDQLEDIAAPLRDQWPQRDSELPGIGPFMAYPFGKPSTLILLQSPPVSSPLFASDSLCVSAVERSGAGAIKLQLGGSPLEDWAEWHPRGSRPRSFTGGLSDRHSLHSSAPLGHGWFLVRYNVDRTATRVDGIAKPSPDRSSRSAVAI</sequence>
<accession>A0A517NKB9</accession>
<keyword evidence="1" id="KW-1133">Transmembrane helix</keyword>
<keyword evidence="1" id="KW-0472">Membrane</keyword>
<feature type="transmembrane region" description="Helical" evidence="1">
    <location>
        <begin position="100"/>
        <end position="129"/>
    </location>
</feature>
<gene>
    <name evidence="2" type="ORF">K227x_59940</name>
</gene>
<evidence type="ECO:0000313" key="2">
    <source>
        <dbReference type="EMBL" id="QDT07566.1"/>
    </source>
</evidence>
<proteinExistence type="predicted"/>
<reference evidence="2 3" key="1">
    <citation type="submission" date="2019-02" db="EMBL/GenBank/DDBJ databases">
        <title>Deep-cultivation of Planctomycetes and their phenomic and genomic characterization uncovers novel biology.</title>
        <authorList>
            <person name="Wiegand S."/>
            <person name="Jogler M."/>
            <person name="Boedeker C."/>
            <person name="Pinto D."/>
            <person name="Vollmers J."/>
            <person name="Rivas-Marin E."/>
            <person name="Kohn T."/>
            <person name="Peeters S.H."/>
            <person name="Heuer A."/>
            <person name="Rast P."/>
            <person name="Oberbeckmann S."/>
            <person name="Bunk B."/>
            <person name="Jeske O."/>
            <person name="Meyerdierks A."/>
            <person name="Storesund J.E."/>
            <person name="Kallscheuer N."/>
            <person name="Luecker S."/>
            <person name="Lage O.M."/>
            <person name="Pohl T."/>
            <person name="Merkel B.J."/>
            <person name="Hornburger P."/>
            <person name="Mueller R.-W."/>
            <person name="Bruemmer F."/>
            <person name="Labrenz M."/>
            <person name="Spormann A.M."/>
            <person name="Op den Camp H."/>
            <person name="Overmann J."/>
            <person name="Amann R."/>
            <person name="Jetten M.S.M."/>
            <person name="Mascher T."/>
            <person name="Medema M.H."/>
            <person name="Devos D.P."/>
            <person name="Kaster A.-K."/>
            <person name="Ovreas L."/>
            <person name="Rohde M."/>
            <person name="Galperin M.Y."/>
            <person name="Jogler C."/>
        </authorList>
    </citation>
    <scope>NUCLEOTIDE SEQUENCE [LARGE SCALE GENOMIC DNA]</scope>
    <source>
        <strain evidence="2 3">K22_7</strain>
    </source>
</reference>
<keyword evidence="3" id="KW-1185">Reference proteome</keyword>
<evidence type="ECO:0000256" key="1">
    <source>
        <dbReference type="SAM" id="Phobius"/>
    </source>
</evidence>
<evidence type="ECO:0000313" key="3">
    <source>
        <dbReference type="Proteomes" id="UP000318538"/>
    </source>
</evidence>
<feature type="transmembrane region" description="Helical" evidence="1">
    <location>
        <begin position="28"/>
        <end position="47"/>
    </location>
</feature>
<feature type="transmembrane region" description="Helical" evidence="1">
    <location>
        <begin position="68"/>
        <end position="94"/>
    </location>
</feature>
<dbReference type="KEGG" id="rlc:K227x_59940"/>
<keyword evidence="1" id="KW-0812">Transmembrane</keyword>
<dbReference type="EMBL" id="CP036525">
    <property type="protein sequence ID" value="QDT07566.1"/>
    <property type="molecule type" value="Genomic_DNA"/>
</dbReference>
<protein>
    <submittedName>
        <fullName evidence="2">Uncharacterized protein</fullName>
    </submittedName>
</protein>